<evidence type="ECO:0000259" key="5">
    <source>
        <dbReference type="Pfam" id="PF13178"/>
    </source>
</evidence>
<evidence type="ECO:0000256" key="3">
    <source>
        <dbReference type="ARBA" id="ARBA00024378"/>
    </source>
</evidence>
<evidence type="ECO:0000256" key="2">
    <source>
        <dbReference type="ARBA" id="ARBA00024341"/>
    </source>
</evidence>
<dbReference type="PROSITE" id="PS50096">
    <property type="entry name" value="IQ"/>
    <property type="match status" value="1"/>
</dbReference>
<sequence>MGRSTASCFKIITCSSDGADKDDVEEASESKGSSDKRGWSFGKRSARHRVLSNTAMSEKPSLANKESPETAIVSLQIQPNPTVPEKASAMPRTNERHQLSTLMSLEWSDAIVATEDETMHDANPDESVIVVIQTAIRGFLACREMLKLKNVVKMQAAVRGHLVRRQAVGTLRCVQAIVKMQALVRARRARISSEVSCIETELDGKDDHSSKLSEEGNSAAKANVMYTSIEKLLSNKFAYQLMESTPRTKHIHIKCDPSRSDSAWNWLERWMTVSSEGAEQPERQEQDKVNCSACPVETGYPSEGCESTDLKASIKETEAHSDREENLDSNDEDDFDFLACQPSLSYQSDNPELLQPENSGDTEPKESSLDFPPHQTKPPEHPESITSVVEMEREQSTYSVKRFAPEQVETEGKEANSASQSKFEELISTANSARSTGSYNQVVGVELNSNMISSGMENAIRTREIGPTENSDLHTSIDKVGGSDCGTELSISSTLDSPDRPEIGVIDIDQEVKLPEEGTSNSNSTKIVDIEANDETTIQRSDLSYSISVQPEKLDNDNGANSEPVVPVTAVESLQEKQLEMSESNEQAKLDLEAGHHQPYKSSPEASPTSRTIPGSQGTPSSQVSVKAKRTKNDKGASNRKRKSLSAGKRSPSNPNKNPTTCNLEQLPKEQQVAKRRNSFGSGRPDQVDQEPRDSNSSNSLPSYMQATESARAKALSNSSPRSSPDMQDKDVYIKKRHSLPGANGRHGSPHIQRSTSRTQQGIKENGHLHDPAVVGLVVAMCTGITFLVPV</sequence>
<dbReference type="PANTHER" id="PTHR32295:SF154">
    <property type="entry name" value="PROTEIN IQ-DOMAIN 32"/>
    <property type="match status" value="1"/>
</dbReference>
<proteinExistence type="inferred from homology"/>
<name>A0A7J0EKQ3_9ERIC</name>
<dbReference type="Proteomes" id="UP000585474">
    <property type="component" value="Unassembled WGS sequence"/>
</dbReference>
<dbReference type="Pfam" id="PF00612">
    <property type="entry name" value="IQ"/>
    <property type="match status" value="1"/>
</dbReference>
<dbReference type="AlphaFoldDB" id="A0A7J0EKQ3"/>
<feature type="compositionally biased region" description="Polar residues" evidence="4">
    <location>
        <begin position="752"/>
        <end position="761"/>
    </location>
</feature>
<feature type="compositionally biased region" description="Acidic residues" evidence="4">
    <location>
        <begin position="327"/>
        <end position="336"/>
    </location>
</feature>
<feature type="compositionally biased region" description="Polar residues" evidence="4">
    <location>
        <begin position="695"/>
        <end position="709"/>
    </location>
</feature>
<feature type="region of interest" description="Disordered" evidence="4">
    <location>
        <begin position="593"/>
        <end position="761"/>
    </location>
</feature>
<organism evidence="6 7">
    <name type="scientific">Actinidia rufa</name>
    <dbReference type="NCBI Taxonomy" id="165716"/>
    <lineage>
        <taxon>Eukaryota</taxon>
        <taxon>Viridiplantae</taxon>
        <taxon>Streptophyta</taxon>
        <taxon>Embryophyta</taxon>
        <taxon>Tracheophyta</taxon>
        <taxon>Spermatophyta</taxon>
        <taxon>Magnoliopsida</taxon>
        <taxon>eudicotyledons</taxon>
        <taxon>Gunneridae</taxon>
        <taxon>Pentapetalae</taxon>
        <taxon>asterids</taxon>
        <taxon>Ericales</taxon>
        <taxon>Actinidiaceae</taxon>
        <taxon>Actinidia</taxon>
    </lineage>
</organism>
<protein>
    <recommendedName>
        <fullName evidence="5">DUF4005 domain-containing protein</fullName>
    </recommendedName>
</protein>
<evidence type="ECO:0000313" key="6">
    <source>
        <dbReference type="EMBL" id="GFY86207.1"/>
    </source>
</evidence>
<feature type="domain" description="DUF4005" evidence="5">
    <location>
        <begin position="695"/>
        <end position="753"/>
    </location>
</feature>
<feature type="compositionally biased region" description="Polar residues" evidence="4">
    <location>
        <begin position="716"/>
        <end position="726"/>
    </location>
</feature>
<dbReference type="GO" id="GO:0005516">
    <property type="term" value="F:calmodulin binding"/>
    <property type="evidence" value="ECO:0007669"/>
    <property type="project" value="UniProtKB-KW"/>
</dbReference>
<feature type="compositionally biased region" description="Polar residues" evidence="4">
    <location>
        <begin position="342"/>
        <end position="361"/>
    </location>
</feature>
<comment type="similarity">
    <text evidence="2">Belongs to the IQD family.</text>
</comment>
<dbReference type="InterPro" id="IPR025064">
    <property type="entry name" value="DUF4005"/>
</dbReference>
<accession>A0A7J0EKQ3</accession>
<feature type="compositionally biased region" description="Basic and acidic residues" evidence="4">
    <location>
        <begin position="315"/>
        <end position="326"/>
    </location>
</feature>
<dbReference type="Pfam" id="PF13178">
    <property type="entry name" value="DUF4005"/>
    <property type="match status" value="1"/>
</dbReference>
<comment type="caution">
    <text evidence="6">The sequence shown here is derived from an EMBL/GenBank/DDBJ whole genome shotgun (WGS) entry which is preliminary data.</text>
</comment>
<feature type="compositionally biased region" description="Polar residues" evidence="4">
    <location>
        <begin position="651"/>
        <end position="664"/>
    </location>
</feature>
<dbReference type="OrthoDB" id="1747078at2759"/>
<evidence type="ECO:0000313" key="7">
    <source>
        <dbReference type="Proteomes" id="UP000585474"/>
    </source>
</evidence>
<reference evidence="6 7" key="1">
    <citation type="submission" date="2019-07" db="EMBL/GenBank/DDBJ databases">
        <title>De Novo Assembly of kiwifruit Actinidia rufa.</title>
        <authorList>
            <person name="Sugita-Konishi S."/>
            <person name="Sato K."/>
            <person name="Mori E."/>
            <person name="Abe Y."/>
            <person name="Kisaki G."/>
            <person name="Hamano K."/>
            <person name="Suezawa K."/>
            <person name="Otani M."/>
            <person name="Fukuda T."/>
            <person name="Manabe T."/>
            <person name="Gomi K."/>
            <person name="Tabuchi M."/>
            <person name="Akimitsu K."/>
            <person name="Kataoka I."/>
        </authorList>
    </citation>
    <scope>NUCLEOTIDE SEQUENCE [LARGE SCALE GENOMIC DNA]</scope>
    <source>
        <strain evidence="7">cv. Fuchu</strain>
    </source>
</reference>
<dbReference type="Gene3D" id="1.20.5.190">
    <property type="match status" value="1"/>
</dbReference>
<keyword evidence="1" id="KW-0112">Calmodulin-binding</keyword>
<feature type="compositionally biased region" description="Basic and acidic residues" evidence="4">
    <location>
        <begin position="28"/>
        <end position="38"/>
    </location>
</feature>
<comment type="subunit">
    <text evidence="3">Binds to multiple calmodulin (CaM) in the presence of Ca(2+) and CaM-like proteins.</text>
</comment>
<gene>
    <name evidence="6" type="ORF">Acr_04g0009450</name>
</gene>
<evidence type="ECO:0000256" key="1">
    <source>
        <dbReference type="ARBA" id="ARBA00022860"/>
    </source>
</evidence>
<keyword evidence="7" id="KW-1185">Reference proteome</keyword>
<feature type="region of interest" description="Disordered" evidence="4">
    <location>
        <begin position="315"/>
        <end position="422"/>
    </location>
</feature>
<feature type="region of interest" description="Disordered" evidence="4">
    <location>
        <begin position="16"/>
        <end position="44"/>
    </location>
</feature>
<evidence type="ECO:0000256" key="4">
    <source>
        <dbReference type="SAM" id="MobiDB-lite"/>
    </source>
</evidence>
<dbReference type="EMBL" id="BJWL01000004">
    <property type="protein sequence ID" value="GFY86207.1"/>
    <property type="molecule type" value="Genomic_DNA"/>
</dbReference>
<dbReference type="InterPro" id="IPR000048">
    <property type="entry name" value="IQ_motif_EF-hand-BS"/>
</dbReference>
<dbReference type="PANTHER" id="PTHR32295">
    <property type="entry name" value="IQ-DOMAIN 5-RELATED"/>
    <property type="match status" value="1"/>
</dbReference>
<feature type="compositionally biased region" description="Polar residues" evidence="4">
    <location>
        <begin position="600"/>
        <end position="625"/>
    </location>
</feature>